<proteinExistence type="predicted"/>
<evidence type="ECO:0000256" key="1">
    <source>
        <dbReference type="SAM" id="MobiDB-lite"/>
    </source>
</evidence>
<protein>
    <recommendedName>
        <fullName evidence="5">Entry exclusion protein TrbK, Ti-type</fullName>
    </recommendedName>
</protein>
<dbReference type="AlphaFoldDB" id="A0A1I3RBZ3"/>
<gene>
    <name evidence="3" type="ORF">SAMN03080618_02940</name>
</gene>
<keyword evidence="2" id="KW-0472">Membrane</keyword>
<dbReference type="RefSeq" id="WP_091523811.1">
    <property type="nucleotide sequence ID" value="NZ_FORF01000018.1"/>
</dbReference>
<sequence length="69" mass="7396">MNRIFFIVVAAIVVIGIGVTVWIAQNPADARTSVAPVAVAPLQFDTTGGQEMRPRWDNGEEQGNDAAEN</sequence>
<keyword evidence="2" id="KW-0812">Transmembrane</keyword>
<feature type="region of interest" description="Disordered" evidence="1">
    <location>
        <begin position="45"/>
        <end position="69"/>
    </location>
</feature>
<dbReference type="STRING" id="1121003.SAMN03080618_02940"/>
<dbReference type="EMBL" id="FORF01000018">
    <property type="protein sequence ID" value="SFJ42716.1"/>
    <property type="molecule type" value="Genomic_DNA"/>
</dbReference>
<evidence type="ECO:0000313" key="4">
    <source>
        <dbReference type="Proteomes" id="UP000242763"/>
    </source>
</evidence>
<feature type="compositionally biased region" description="Acidic residues" evidence="1">
    <location>
        <begin position="59"/>
        <end position="69"/>
    </location>
</feature>
<accession>A0A1I3RBZ3</accession>
<keyword evidence="4" id="KW-1185">Reference proteome</keyword>
<reference evidence="4" key="1">
    <citation type="submission" date="2016-10" db="EMBL/GenBank/DDBJ databases">
        <authorList>
            <person name="Varghese N."/>
            <person name="Submissions S."/>
        </authorList>
    </citation>
    <scope>NUCLEOTIDE SEQUENCE [LARGE SCALE GENOMIC DNA]</scope>
    <source>
        <strain evidence="4">DSM 21857</strain>
    </source>
</reference>
<name>A0A1I3RBZ3_9HYPH</name>
<organism evidence="3 4">
    <name type="scientific">Aquamicrobium aerolatum DSM 21857</name>
    <dbReference type="NCBI Taxonomy" id="1121003"/>
    <lineage>
        <taxon>Bacteria</taxon>
        <taxon>Pseudomonadati</taxon>
        <taxon>Pseudomonadota</taxon>
        <taxon>Alphaproteobacteria</taxon>
        <taxon>Hyphomicrobiales</taxon>
        <taxon>Phyllobacteriaceae</taxon>
        <taxon>Aerobium</taxon>
    </lineage>
</organism>
<keyword evidence="2" id="KW-1133">Transmembrane helix</keyword>
<dbReference type="OrthoDB" id="8250322at2"/>
<dbReference type="Proteomes" id="UP000242763">
    <property type="component" value="Unassembled WGS sequence"/>
</dbReference>
<evidence type="ECO:0008006" key="5">
    <source>
        <dbReference type="Google" id="ProtNLM"/>
    </source>
</evidence>
<evidence type="ECO:0000256" key="2">
    <source>
        <dbReference type="SAM" id="Phobius"/>
    </source>
</evidence>
<feature type="transmembrane region" description="Helical" evidence="2">
    <location>
        <begin position="6"/>
        <end position="24"/>
    </location>
</feature>
<evidence type="ECO:0000313" key="3">
    <source>
        <dbReference type="EMBL" id="SFJ42716.1"/>
    </source>
</evidence>